<accession>A0A5A7U3F2</accession>
<reference evidence="4 5" key="1">
    <citation type="submission" date="2019-08" db="EMBL/GenBank/DDBJ databases">
        <title>Draft genome sequences of two oriental melons (Cucumis melo L. var makuwa).</title>
        <authorList>
            <person name="Kwon S.-Y."/>
        </authorList>
    </citation>
    <scope>NUCLEOTIDE SEQUENCE [LARGE SCALE GENOMIC DNA]</scope>
    <source>
        <strain evidence="5">cv. Chang Bougi</strain>
        <strain evidence="4">cv. SW 3</strain>
        <tissue evidence="2">Leaf</tissue>
    </source>
</reference>
<comment type="caution">
    <text evidence="2">The sequence shown here is derived from an EMBL/GenBank/DDBJ whole genome shotgun (WGS) entry which is preliminary data.</text>
</comment>
<dbReference type="AlphaFoldDB" id="A0A5A7U3F2"/>
<evidence type="ECO:0000313" key="2">
    <source>
        <dbReference type="EMBL" id="KAA0049800.1"/>
    </source>
</evidence>
<dbReference type="EMBL" id="SSTE01012063">
    <property type="protein sequence ID" value="KAA0049800.1"/>
    <property type="molecule type" value="Genomic_DNA"/>
</dbReference>
<dbReference type="PANTHER" id="PTHR48258">
    <property type="entry name" value="DUF4218 DOMAIN-CONTAINING PROTEIN-RELATED"/>
    <property type="match status" value="1"/>
</dbReference>
<dbReference type="Proteomes" id="UP000321393">
    <property type="component" value="Unassembled WGS sequence"/>
</dbReference>
<dbReference type="EMBL" id="SSTD01004586">
    <property type="protein sequence ID" value="TYK23065.1"/>
    <property type="molecule type" value="Genomic_DNA"/>
</dbReference>
<evidence type="ECO:0000313" key="3">
    <source>
        <dbReference type="EMBL" id="TYK23065.1"/>
    </source>
</evidence>
<evidence type="ECO:0000313" key="5">
    <source>
        <dbReference type="Proteomes" id="UP000321947"/>
    </source>
</evidence>
<dbReference type="OrthoDB" id="1878503at2759"/>
<proteinExistence type="predicted"/>
<evidence type="ECO:0000256" key="1">
    <source>
        <dbReference type="SAM" id="MobiDB-lite"/>
    </source>
</evidence>
<sequence length="199" mass="22593">MGPSFDVHCYNGCIVGGLRFLMLERDSRRTTQNSGVMVIGESDASESVENNFYGVLDEVLHIQYQLGRNFWLFKYRWHYVVIPSGFDETDVMFLKFEENLDNLAKASSLIDDNLGNERIQIMITPGAEKPIFPHAIRFSQAIGNQMLELQSQPTQEGSTQPFSGDEICETVLGRRPDYSKDLVRDPSSRPARQLIRAVP</sequence>
<organism evidence="2 4">
    <name type="scientific">Cucumis melo var. makuwa</name>
    <name type="common">Oriental melon</name>
    <dbReference type="NCBI Taxonomy" id="1194695"/>
    <lineage>
        <taxon>Eukaryota</taxon>
        <taxon>Viridiplantae</taxon>
        <taxon>Streptophyta</taxon>
        <taxon>Embryophyta</taxon>
        <taxon>Tracheophyta</taxon>
        <taxon>Spermatophyta</taxon>
        <taxon>Magnoliopsida</taxon>
        <taxon>eudicotyledons</taxon>
        <taxon>Gunneridae</taxon>
        <taxon>Pentapetalae</taxon>
        <taxon>rosids</taxon>
        <taxon>fabids</taxon>
        <taxon>Cucurbitales</taxon>
        <taxon>Cucurbitaceae</taxon>
        <taxon>Benincaseae</taxon>
        <taxon>Cucumis</taxon>
    </lineage>
</organism>
<protein>
    <submittedName>
        <fullName evidence="2">Uncharacterized protein</fullName>
    </submittedName>
</protein>
<feature type="compositionally biased region" description="Basic and acidic residues" evidence="1">
    <location>
        <begin position="178"/>
        <end position="187"/>
    </location>
</feature>
<gene>
    <name evidence="3" type="ORF">E5676_scaffold142G00360</name>
    <name evidence="2" type="ORF">E6C27_scaffold76G001640</name>
</gene>
<evidence type="ECO:0000313" key="4">
    <source>
        <dbReference type="Proteomes" id="UP000321393"/>
    </source>
</evidence>
<name>A0A5A7U3F2_CUCMM</name>
<feature type="region of interest" description="Disordered" evidence="1">
    <location>
        <begin position="178"/>
        <end position="199"/>
    </location>
</feature>
<dbReference type="Proteomes" id="UP000321947">
    <property type="component" value="Unassembled WGS sequence"/>
</dbReference>